<comment type="function">
    <text evidence="10">Catalyzes the transfer of pyrophosphate from adenosine triphosphate (ATP) to 6-hydroxymethyl-7,8-dihydropterin, an enzymatic step in folate biosynthesis pathway.</text>
</comment>
<evidence type="ECO:0000256" key="12">
    <source>
        <dbReference type="ARBA" id="ARBA00033413"/>
    </source>
</evidence>
<evidence type="ECO:0000313" key="14">
    <source>
        <dbReference type="EMBL" id="NPE14117.1"/>
    </source>
</evidence>
<evidence type="ECO:0000256" key="4">
    <source>
        <dbReference type="ARBA" id="ARBA00016218"/>
    </source>
</evidence>
<evidence type="ECO:0000256" key="5">
    <source>
        <dbReference type="ARBA" id="ARBA00022679"/>
    </source>
</evidence>
<comment type="pathway">
    <text evidence="1">Cofactor biosynthesis; tetrahydrofolate biosynthesis; 2-amino-4-hydroxy-6-hydroxymethyl-7,8-dihydropteridine diphosphate from 7,8-dihydroneopterin triphosphate: step 4/4.</text>
</comment>
<keyword evidence="6" id="KW-0547">Nucleotide-binding</keyword>
<keyword evidence="8" id="KW-0067">ATP-binding</keyword>
<keyword evidence="9" id="KW-0289">Folate biosynthesis</keyword>
<evidence type="ECO:0000259" key="13">
    <source>
        <dbReference type="Pfam" id="PF01288"/>
    </source>
</evidence>
<evidence type="ECO:0000256" key="2">
    <source>
        <dbReference type="ARBA" id="ARBA00005810"/>
    </source>
</evidence>
<comment type="caution">
    <text evidence="14">The sequence shown here is derived from an EMBL/GenBank/DDBJ whole genome shotgun (WGS) entry which is preliminary data.</text>
</comment>
<dbReference type="Gene3D" id="3.30.70.560">
    <property type="entry name" value="7,8-Dihydro-6-hydroxymethylpterin-pyrophosphokinase HPPK"/>
    <property type="match status" value="1"/>
</dbReference>
<feature type="domain" description="7,8-dihydro-6-hydroxymethylpterin-pyrophosphokinase" evidence="13">
    <location>
        <begin position="14"/>
        <end position="132"/>
    </location>
</feature>
<accession>A0ABX2AXI1</accession>
<dbReference type="Pfam" id="PF01288">
    <property type="entry name" value="HPPK"/>
    <property type="match status" value="1"/>
</dbReference>
<evidence type="ECO:0000256" key="3">
    <source>
        <dbReference type="ARBA" id="ARBA00013253"/>
    </source>
</evidence>
<dbReference type="PANTHER" id="PTHR43071">
    <property type="entry name" value="2-AMINO-4-HYDROXY-6-HYDROXYMETHYLDIHYDROPTERIDINE PYROPHOSPHOKINASE"/>
    <property type="match status" value="1"/>
</dbReference>
<proteinExistence type="inferred from homology"/>
<dbReference type="InterPro" id="IPR000550">
    <property type="entry name" value="Hppk"/>
</dbReference>
<evidence type="ECO:0000256" key="11">
    <source>
        <dbReference type="ARBA" id="ARBA00029766"/>
    </source>
</evidence>
<name>A0ABX2AXI1_9BACT</name>
<dbReference type="PANTHER" id="PTHR43071:SF1">
    <property type="entry name" value="2-AMINO-4-HYDROXY-6-HYDROXYMETHYLDIHYDROPTERIDINE PYROPHOSPHOKINASE"/>
    <property type="match status" value="1"/>
</dbReference>
<dbReference type="RefSeq" id="WP_172324881.1">
    <property type="nucleotide sequence ID" value="NZ_CASGIA010000007.1"/>
</dbReference>
<evidence type="ECO:0000256" key="1">
    <source>
        <dbReference type="ARBA" id="ARBA00005051"/>
    </source>
</evidence>
<evidence type="ECO:0000256" key="10">
    <source>
        <dbReference type="ARBA" id="ARBA00029409"/>
    </source>
</evidence>
<organism evidence="14 15">
    <name type="scientific">Xylanibacter rodentium</name>
    <dbReference type="NCBI Taxonomy" id="2736289"/>
    <lineage>
        <taxon>Bacteria</taxon>
        <taxon>Pseudomonadati</taxon>
        <taxon>Bacteroidota</taxon>
        <taxon>Bacteroidia</taxon>
        <taxon>Bacteroidales</taxon>
        <taxon>Prevotellaceae</taxon>
        <taxon>Xylanibacter</taxon>
    </lineage>
</organism>
<evidence type="ECO:0000313" key="15">
    <source>
        <dbReference type="Proteomes" id="UP001193734"/>
    </source>
</evidence>
<protein>
    <recommendedName>
        <fullName evidence="4">2-amino-4-hydroxy-6-hydroxymethyldihydropteridine pyrophosphokinase</fullName>
        <ecNumber evidence="3">2.7.6.3</ecNumber>
    </recommendedName>
    <alternativeName>
        <fullName evidence="11">6-hydroxymethyl-7,8-dihydropterin pyrophosphokinase</fullName>
    </alternativeName>
    <alternativeName>
        <fullName evidence="12">7,8-dihydro-6-hydroxymethylpterin-pyrophosphokinase</fullName>
    </alternativeName>
</protein>
<comment type="similarity">
    <text evidence="2">Belongs to the HPPK family.</text>
</comment>
<keyword evidence="7" id="KW-0418">Kinase</keyword>
<dbReference type="Proteomes" id="UP001193734">
    <property type="component" value="Unassembled WGS sequence"/>
</dbReference>
<dbReference type="GeneID" id="82157554"/>
<sequence length="134" mass="14960">MATISRQSPQKVIMALGTNTGQNANISLALNRLGNIITDMKCSRKMWTEPIGMKSGTNSTDEKFLNILVSGHCSATRECLREILKNIEIECGSTDASKSEGIIPMDIDVLKYGDNTEHVEDWQRDYIKILIKEI</sequence>
<dbReference type="InterPro" id="IPR035907">
    <property type="entry name" value="Hppk_sf"/>
</dbReference>
<dbReference type="EMBL" id="JABKKE010000010">
    <property type="protein sequence ID" value="NPE14117.1"/>
    <property type="molecule type" value="Genomic_DNA"/>
</dbReference>
<dbReference type="EC" id="2.7.6.3" evidence="3"/>
<keyword evidence="5" id="KW-0808">Transferase</keyword>
<evidence type="ECO:0000256" key="7">
    <source>
        <dbReference type="ARBA" id="ARBA00022777"/>
    </source>
</evidence>
<evidence type="ECO:0000256" key="6">
    <source>
        <dbReference type="ARBA" id="ARBA00022741"/>
    </source>
</evidence>
<gene>
    <name evidence="14" type="ORF">HPS55_07225</name>
</gene>
<keyword evidence="15" id="KW-1185">Reference proteome</keyword>
<reference evidence="14 15" key="1">
    <citation type="submission" date="2020-05" db="EMBL/GenBank/DDBJ databases">
        <title>Distinct polysaccharide utilization as determinants for interspecies competition between intestinal Prevotella spp.</title>
        <authorList>
            <person name="Galvez E.J.C."/>
            <person name="Iljazovic A."/>
            <person name="Strowig T."/>
        </authorList>
    </citation>
    <scope>NUCLEOTIDE SEQUENCE [LARGE SCALE GENOMIC DNA]</scope>
    <source>
        <strain evidence="14 15">PROD</strain>
    </source>
</reference>
<evidence type="ECO:0000256" key="8">
    <source>
        <dbReference type="ARBA" id="ARBA00022840"/>
    </source>
</evidence>
<evidence type="ECO:0000256" key="9">
    <source>
        <dbReference type="ARBA" id="ARBA00022909"/>
    </source>
</evidence>
<dbReference type="SUPFAM" id="SSF55083">
    <property type="entry name" value="6-hydroxymethyl-7,8-dihydropterin pyrophosphokinase, HPPK"/>
    <property type="match status" value="1"/>
</dbReference>